<organism evidence="4 5">
    <name type="scientific">Digitaria exilis</name>
    <dbReference type="NCBI Taxonomy" id="1010633"/>
    <lineage>
        <taxon>Eukaryota</taxon>
        <taxon>Viridiplantae</taxon>
        <taxon>Streptophyta</taxon>
        <taxon>Embryophyta</taxon>
        <taxon>Tracheophyta</taxon>
        <taxon>Spermatophyta</taxon>
        <taxon>Magnoliopsida</taxon>
        <taxon>Liliopsida</taxon>
        <taxon>Poales</taxon>
        <taxon>Poaceae</taxon>
        <taxon>PACMAD clade</taxon>
        <taxon>Panicoideae</taxon>
        <taxon>Panicodae</taxon>
        <taxon>Paniceae</taxon>
        <taxon>Anthephorinae</taxon>
        <taxon>Digitaria</taxon>
    </lineage>
</organism>
<evidence type="ECO:0000256" key="2">
    <source>
        <dbReference type="ARBA" id="ARBA00022472"/>
    </source>
</evidence>
<dbReference type="GO" id="GO:0003676">
    <property type="term" value="F:nucleic acid binding"/>
    <property type="evidence" value="ECO:0007669"/>
    <property type="project" value="InterPro"/>
</dbReference>
<protein>
    <submittedName>
        <fullName evidence="4">Uncharacterized protein</fullName>
    </submittedName>
</protein>
<dbReference type="PANTHER" id="PTHR13068">
    <property type="entry name" value="CGI-12 PROTEIN-RELATED"/>
    <property type="match status" value="1"/>
</dbReference>
<evidence type="ECO:0000256" key="3">
    <source>
        <dbReference type="ARBA" id="ARBA00022946"/>
    </source>
</evidence>
<sequence length="204" mass="22670">MLLPLPLCLPPMHCGLPAAQFGVEEDNRRPHNPDAAVRAYLAGIGITQKDVAAAVSMDPRFLCSSVDENPSPRIAELRRAGALHPEISRLISVVPNDVFVEPDWIPRLAYCALCWAPTTGCMGALRRSTFLLTQDIECVVKANVKFLRKSGLTRSVIAEVVSFHPRMLALKPERFMEIIGLAKMLGVPRDSVKFRYILAIHHRH</sequence>
<dbReference type="Proteomes" id="UP000636709">
    <property type="component" value="Unassembled WGS sequence"/>
</dbReference>
<keyword evidence="5" id="KW-1185">Reference proteome</keyword>
<dbReference type="GO" id="GO:0006353">
    <property type="term" value="P:DNA-templated transcription termination"/>
    <property type="evidence" value="ECO:0007669"/>
    <property type="project" value="UniProtKB-KW"/>
</dbReference>
<dbReference type="InterPro" id="IPR003690">
    <property type="entry name" value="MTERF"/>
</dbReference>
<evidence type="ECO:0000256" key="1">
    <source>
        <dbReference type="ARBA" id="ARBA00007692"/>
    </source>
</evidence>
<reference evidence="4" key="1">
    <citation type="submission" date="2020-07" db="EMBL/GenBank/DDBJ databases">
        <title>Genome sequence and genetic diversity analysis of an under-domesticated orphan crop, white fonio (Digitaria exilis).</title>
        <authorList>
            <person name="Bennetzen J.L."/>
            <person name="Chen S."/>
            <person name="Ma X."/>
            <person name="Wang X."/>
            <person name="Yssel A.E.J."/>
            <person name="Chaluvadi S.R."/>
            <person name="Johnson M."/>
            <person name="Gangashetty P."/>
            <person name="Hamidou F."/>
            <person name="Sanogo M.D."/>
            <person name="Zwaenepoel A."/>
            <person name="Wallace J."/>
            <person name="Van De Peer Y."/>
            <person name="Van Deynze A."/>
        </authorList>
    </citation>
    <scope>NUCLEOTIDE SEQUENCE</scope>
    <source>
        <tissue evidence="4">Leaves</tissue>
    </source>
</reference>
<evidence type="ECO:0000313" key="4">
    <source>
        <dbReference type="EMBL" id="KAF8754438.1"/>
    </source>
</evidence>
<proteinExistence type="inferred from homology"/>
<dbReference type="EMBL" id="JACEFO010000853">
    <property type="protein sequence ID" value="KAF8754438.1"/>
    <property type="molecule type" value="Genomic_DNA"/>
</dbReference>
<dbReference type="AlphaFoldDB" id="A0A835FGL1"/>
<evidence type="ECO:0000313" key="5">
    <source>
        <dbReference type="Proteomes" id="UP000636709"/>
    </source>
</evidence>
<keyword evidence="2" id="KW-0805">Transcription regulation</keyword>
<comment type="similarity">
    <text evidence="1">Belongs to the mTERF family.</text>
</comment>
<dbReference type="InterPro" id="IPR038538">
    <property type="entry name" value="MTERF_sf"/>
</dbReference>
<dbReference type="OrthoDB" id="637682at2759"/>
<dbReference type="PANTHER" id="PTHR13068:SF39">
    <property type="entry name" value="OS02G0749900 PROTEIN"/>
    <property type="match status" value="1"/>
</dbReference>
<gene>
    <name evidence="4" type="ORF">HU200_011466</name>
</gene>
<accession>A0A835FGL1</accession>
<keyword evidence="3" id="KW-0809">Transit peptide</keyword>
<keyword evidence="2" id="KW-0806">Transcription termination</keyword>
<dbReference type="Gene3D" id="1.25.70.10">
    <property type="entry name" value="Transcription termination factor 3, mitochondrial"/>
    <property type="match status" value="2"/>
</dbReference>
<keyword evidence="2" id="KW-0804">Transcription</keyword>
<comment type="caution">
    <text evidence="4">The sequence shown here is derived from an EMBL/GenBank/DDBJ whole genome shotgun (WGS) entry which is preliminary data.</text>
</comment>
<name>A0A835FGL1_9POAL</name>
<dbReference type="Pfam" id="PF02536">
    <property type="entry name" value="mTERF"/>
    <property type="match status" value="1"/>
</dbReference>